<organism evidence="1 2">
    <name type="scientific">Monilinia fructicola</name>
    <name type="common">Brown rot fungus</name>
    <name type="synonym">Ciboria fructicola</name>
    <dbReference type="NCBI Taxonomy" id="38448"/>
    <lineage>
        <taxon>Eukaryota</taxon>
        <taxon>Fungi</taxon>
        <taxon>Dikarya</taxon>
        <taxon>Ascomycota</taxon>
        <taxon>Pezizomycotina</taxon>
        <taxon>Leotiomycetes</taxon>
        <taxon>Helotiales</taxon>
        <taxon>Sclerotiniaceae</taxon>
        <taxon>Monilinia</taxon>
    </lineage>
</organism>
<gene>
    <name evidence="1" type="ORF">EYC84_000372</name>
</gene>
<name>A0A5M9JRG0_MONFR</name>
<dbReference type="EMBL" id="VICG01000006">
    <property type="protein sequence ID" value="KAA8571003.1"/>
    <property type="molecule type" value="Genomic_DNA"/>
</dbReference>
<accession>A0A5M9JRG0</accession>
<comment type="caution">
    <text evidence="1">The sequence shown here is derived from an EMBL/GenBank/DDBJ whole genome shotgun (WGS) entry which is preliminary data.</text>
</comment>
<dbReference type="AlphaFoldDB" id="A0A5M9JRG0"/>
<reference evidence="1 2" key="1">
    <citation type="submission" date="2019-06" db="EMBL/GenBank/DDBJ databases">
        <title>Genome Sequence of the Brown Rot Fungal Pathogen Monilinia fructicola.</title>
        <authorList>
            <person name="De Miccolis Angelini R.M."/>
            <person name="Landi L."/>
            <person name="Abate D."/>
            <person name="Pollastro S."/>
            <person name="Romanazzi G."/>
            <person name="Faretra F."/>
        </authorList>
    </citation>
    <scope>NUCLEOTIDE SEQUENCE [LARGE SCALE GENOMIC DNA]</scope>
    <source>
        <strain evidence="1 2">Mfrc123</strain>
    </source>
</reference>
<dbReference type="Proteomes" id="UP000322873">
    <property type="component" value="Unassembled WGS sequence"/>
</dbReference>
<proteinExistence type="predicted"/>
<evidence type="ECO:0000313" key="2">
    <source>
        <dbReference type="Proteomes" id="UP000322873"/>
    </source>
</evidence>
<keyword evidence="2" id="KW-1185">Reference proteome</keyword>
<sequence length="103" mass="11778">MNASIQTGIYVNARKSIISQKFRIFPIYSLRWRGRPVGEICQKRHLNRCLDSQSIFKGTLDGLAALRGYFDDLDYCQETPSDALPIQLNHISNLIVSRLYSIS</sequence>
<evidence type="ECO:0000313" key="1">
    <source>
        <dbReference type="EMBL" id="KAA8571003.1"/>
    </source>
</evidence>
<protein>
    <submittedName>
        <fullName evidence="1">Uncharacterized protein</fullName>
    </submittedName>
</protein>